<dbReference type="AlphaFoldDB" id="A0A830BKC5"/>
<accession>A0A830BKC5</accession>
<proteinExistence type="predicted"/>
<sequence>MALPLQSIDNIHGGHRLPPSMLGVGHGVSDDVLKGYLQNSPRLLVYQTTDSLHFASPRQTPDRRLRYALDVVTEFLTMSF</sequence>
<dbReference type="OrthoDB" id="1744678at2759"/>
<evidence type="ECO:0000313" key="2">
    <source>
        <dbReference type="Proteomes" id="UP000653305"/>
    </source>
</evidence>
<keyword evidence="2" id="KW-1185">Reference proteome</keyword>
<dbReference type="Proteomes" id="UP000653305">
    <property type="component" value="Unassembled WGS sequence"/>
</dbReference>
<gene>
    <name evidence="1" type="ORF">PHJA_000592200</name>
</gene>
<organism evidence="1 2">
    <name type="scientific">Phtheirospermum japonicum</name>
    <dbReference type="NCBI Taxonomy" id="374723"/>
    <lineage>
        <taxon>Eukaryota</taxon>
        <taxon>Viridiplantae</taxon>
        <taxon>Streptophyta</taxon>
        <taxon>Embryophyta</taxon>
        <taxon>Tracheophyta</taxon>
        <taxon>Spermatophyta</taxon>
        <taxon>Magnoliopsida</taxon>
        <taxon>eudicotyledons</taxon>
        <taxon>Gunneridae</taxon>
        <taxon>Pentapetalae</taxon>
        <taxon>asterids</taxon>
        <taxon>lamiids</taxon>
        <taxon>Lamiales</taxon>
        <taxon>Orobanchaceae</taxon>
        <taxon>Orobanchaceae incertae sedis</taxon>
        <taxon>Phtheirospermum</taxon>
    </lineage>
</organism>
<name>A0A830BKC5_9LAMI</name>
<comment type="caution">
    <text evidence="1">The sequence shown here is derived from an EMBL/GenBank/DDBJ whole genome shotgun (WGS) entry which is preliminary data.</text>
</comment>
<reference evidence="1" key="1">
    <citation type="submission" date="2020-07" db="EMBL/GenBank/DDBJ databases">
        <title>Ethylene signaling mediates host invasion by parasitic plants.</title>
        <authorList>
            <person name="Yoshida S."/>
        </authorList>
    </citation>
    <scope>NUCLEOTIDE SEQUENCE</scope>
    <source>
        <strain evidence="1">Okayama</strain>
    </source>
</reference>
<evidence type="ECO:0000313" key="1">
    <source>
        <dbReference type="EMBL" id="GFP84483.1"/>
    </source>
</evidence>
<dbReference type="EMBL" id="BMAC01000086">
    <property type="protein sequence ID" value="GFP84483.1"/>
    <property type="molecule type" value="Genomic_DNA"/>
</dbReference>
<protein>
    <submittedName>
        <fullName evidence="1">Histone h4</fullName>
    </submittedName>
</protein>